<evidence type="ECO:0000313" key="2">
    <source>
        <dbReference type="EMBL" id="QJR10851.1"/>
    </source>
</evidence>
<gene>
    <name evidence="2" type="ORF">DSM104443_01921</name>
</gene>
<sequence length="245" mass="28014">MARVLYILMAIIQFSFAFHALRTGRGAKWIMIIILAPVVGCLAYYFIEVFPSSREERDLRKRIHDIAKALNPDGELKRRAEEAAVTASVDNRAALADECLEKGMFDEAIRLYEGCLEGPHANDPRVLFACARAYFYDGRHRQAEEILQRLAKAHPKFRREEARLLEARVLDGLGDTQRALAVYEDLRTHYVGFEAKYRYAALLKRLGDEAKANELFDLIAKNGRRSALESEQEWVKLARQERGVA</sequence>
<dbReference type="Proteomes" id="UP000501534">
    <property type="component" value="Chromosome"/>
</dbReference>
<evidence type="ECO:0008006" key="4">
    <source>
        <dbReference type="Google" id="ProtNLM"/>
    </source>
</evidence>
<dbReference type="InterPro" id="IPR014562">
    <property type="entry name" value="UCP030959_TPR_rpt-cont"/>
</dbReference>
<dbReference type="PIRSF" id="PIRSF030959">
    <property type="entry name" value="UCP030959"/>
    <property type="match status" value="1"/>
</dbReference>
<evidence type="ECO:0000256" key="1">
    <source>
        <dbReference type="SAM" id="Phobius"/>
    </source>
</evidence>
<proteinExistence type="predicted"/>
<evidence type="ECO:0000313" key="3">
    <source>
        <dbReference type="Proteomes" id="UP000501534"/>
    </source>
</evidence>
<keyword evidence="1" id="KW-0812">Transmembrane</keyword>
<name>A0A6M4GU52_9PROT</name>
<keyword evidence="3" id="KW-1185">Reference proteome</keyword>
<keyword evidence="1" id="KW-1133">Transmembrane helix</keyword>
<dbReference type="RefSeq" id="WP_171091700.1">
    <property type="nucleotide sequence ID" value="NZ_CP053069.1"/>
</dbReference>
<reference evidence="2 3" key="1">
    <citation type="submission" date="2020-04" db="EMBL/GenBank/DDBJ databases">
        <title>Usitatibacter rugosus gen. nov., sp. nov. and Usitatibacter palustris sp. nov., novel members of Usitatibacteraceae fam. nov. within the order Nitrosomonadales isolated from soil.</title>
        <authorList>
            <person name="Huber K.J."/>
            <person name="Neumann-Schaal M."/>
            <person name="Geppert A."/>
            <person name="Luckner M."/>
            <person name="Wanner G."/>
            <person name="Overmann J."/>
        </authorList>
    </citation>
    <scope>NUCLEOTIDE SEQUENCE [LARGE SCALE GENOMIC DNA]</scope>
    <source>
        <strain evidence="2 3">0125_3</strain>
    </source>
</reference>
<dbReference type="KEGG" id="uru:DSM104443_01921"/>
<dbReference type="AlphaFoldDB" id="A0A6M4GU52"/>
<dbReference type="InterPro" id="IPR011990">
    <property type="entry name" value="TPR-like_helical_dom_sf"/>
</dbReference>
<dbReference type="SUPFAM" id="SSF48452">
    <property type="entry name" value="TPR-like"/>
    <property type="match status" value="1"/>
</dbReference>
<dbReference type="Gene3D" id="1.25.40.10">
    <property type="entry name" value="Tetratricopeptide repeat domain"/>
    <property type="match status" value="1"/>
</dbReference>
<feature type="transmembrane region" description="Helical" evidence="1">
    <location>
        <begin position="27"/>
        <end position="47"/>
    </location>
</feature>
<accession>A0A6M4GU52</accession>
<organism evidence="2 3">
    <name type="scientific">Usitatibacter rugosus</name>
    <dbReference type="NCBI Taxonomy" id="2732067"/>
    <lineage>
        <taxon>Bacteria</taxon>
        <taxon>Pseudomonadati</taxon>
        <taxon>Pseudomonadota</taxon>
        <taxon>Betaproteobacteria</taxon>
        <taxon>Nitrosomonadales</taxon>
        <taxon>Usitatibacteraceae</taxon>
        <taxon>Usitatibacter</taxon>
    </lineage>
</organism>
<protein>
    <recommendedName>
        <fullName evidence="4">Tetratricopeptide repeat protein</fullName>
    </recommendedName>
</protein>
<dbReference type="Pfam" id="PF14559">
    <property type="entry name" value="TPR_19"/>
    <property type="match status" value="1"/>
</dbReference>
<keyword evidence="1" id="KW-0472">Membrane</keyword>
<dbReference type="EMBL" id="CP053069">
    <property type="protein sequence ID" value="QJR10851.1"/>
    <property type="molecule type" value="Genomic_DNA"/>
</dbReference>